<dbReference type="InterPro" id="IPR050357">
    <property type="entry name" value="Arrestin_domain-protein"/>
</dbReference>
<feature type="domain" description="Arrestin C-terminal-like" evidence="2">
    <location>
        <begin position="215"/>
        <end position="332"/>
    </location>
</feature>
<dbReference type="KEGG" id="tet:TTHERM_01251230"/>
<dbReference type="InParanoid" id="Q23I98"/>
<dbReference type="Proteomes" id="UP000009168">
    <property type="component" value="Unassembled WGS sequence"/>
</dbReference>
<evidence type="ECO:0000259" key="1">
    <source>
        <dbReference type="Pfam" id="PF00339"/>
    </source>
</evidence>
<dbReference type="SUPFAM" id="SSF81296">
    <property type="entry name" value="E set domains"/>
    <property type="match status" value="1"/>
</dbReference>
<dbReference type="InterPro" id="IPR011022">
    <property type="entry name" value="Arrestin_C-like"/>
</dbReference>
<protein>
    <submittedName>
        <fullName evidence="3">Arrestin</fullName>
    </submittedName>
</protein>
<dbReference type="InterPro" id="IPR014756">
    <property type="entry name" value="Ig_E-set"/>
</dbReference>
<dbReference type="PANTHER" id="PTHR11188">
    <property type="entry name" value="ARRESTIN DOMAIN CONTAINING PROTEIN"/>
    <property type="match status" value="1"/>
</dbReference>
<evidence type="ECO:0000313" key="3">
    <source>
        <dbReference type="EMBL" id="EAR96248.2"/>
    </source>
</evidence>
<accession>Q23I98</accession>
<dbReference type="AlphaFoldDB" id="Q23I98"/>
<dbReference type="InterPro" id="IPR011021">
    <property type="entry name" value="Arrestin-like_N"/>
</dbReference>
<organism evidence="3 4">
    <name type="scientific">Tetrahymena thermophila (strain SB210)</name>
    <dbReference type="NCBI Taxonomy" id="312017"/>
    <lineage>
        <taxon>Eukaryota</taxon>
        <taxon>Sar</taxon>
        <taxon>Alveolata</taxon>
        <taxon>Ciliophora</taxon>
        <taxon>Intramacronucleata</taxon>
        <taxon>Oligohymenophorea</taxon>
        <taxon>Hymenostomatida</taxon>
        <taxon>Tetrahymenina</taxon>
        <taxon>Tetrahymenidae</taxon>
        <taxon>Tetrahymena</taxon>
    </lineage>
</organism>
<dbReference type="STRING" id="312017.Q23I98"/>
<dbReference type="Pfam" id="PF02752">
    <property type="entry name" value="Arrestin_C"/>
    <property type="match status" value="1"/>
</dbReference>
<dbReference type="HOGENOM" id="CLU_047343_0_0_1"/>
<dbReference type="Gene3D" id="2.60.40.640">
    <property type="match status" value="2"/>
</dbReference>
<keyword evidence="4" id="KW-1185">Reference proteome</keyword>
<dbReference type="InterPro" id="IPR014752">
    <property type="entry name" value="Arrestin-like_C"/>
</dbReference>
<evidence type="ECO:0000259" key="2">
    <source>
        <dbReference type="Pfam" id="PF02752"/>
    </source>
</evidence>
<evidence type="ECO:0000313" key="4">
    <source>
        <dbReference type="Proteomes" id="UP000009168"/>
    </source>
</evidence>
<dbReference type="RefSeq" id="XP_001016493.2">
    <property type="nucleotide sequence ID" value="XM_001016493.2"/>
</dbReference>
<feature type="domain" description="Arrestin-like N-terminal" evidence="1">
    <location>
        <begin position="46"/>
        <end position="185"/>
    </location>
</feature>
<gene>
    <name evidence="3" type="ORF">TTHERM_01251230</name>
</gene>
<dbReference type="GeneID" id="7830389"/>
<dbReference type="GO" id="GO:0005737">
    <property type="term" value="C:cytoplasm"/>
    <property type="evidence" value="ECO:0007669"/>
    <property type="project" value="TreeGrafter"/>
</dbReference>
<dbReference type="Pfam" id="PF00339">
    <property type="entry name" value="Arrestin_N"/>
    <property type="match status" value="1"/>
</dbReference>
<name>Q23I98_TETTS</name>
<dbReference type="GO" id="GO:0015031">
    <property type="term" value="P:protein transport"/>
    <property type="evidence" value="ECO:0007669"/>
    <property type="project" value="TreeGrafter"/>
</dbReference>
<sequence length="415" mass="47728">MNNLSETSNSKIKNKISIVIFIKLMGNIQEKDNRVGVKGGIFIQIEKTHFVSNEVIEGFLHINLEEPFNGHLLIVQFDGIEETRFDYQVLSKNKKKETKKAKETKRFLSVSMPIYDFATSGKQESFVLMPGQWSIPFHVKIAEQLPSSIKYFKSINHNCSIQYSLMAYILPTDLSRMPIQGNQQIFISQYLPKFHDMITKQIENSPLFSCCLTAGSYSLTCMLTQQSFAPTEIINMQIECDTKKFKKKLNKLKIELIENVQMNANVLNQKKEQIVVSKTEIQVNDYLVQTSMAVPSSIACSAEGTIIQISYQIIITPVLDLSCLKANEPLIVPIMIIPTKKMEKNPCVEIPLLNEVQKPENWNPQILKEKKYSDQQSLKIQQLYIEFQEKQNKKLNKTFTTHIDKFEKPTMQLIQ</sequence>
<dbReference type="PANTHER" id="PTHR11188:SF17">
    <property type="entry name" value="FI21816P1"/>
    <property type="match status" value="1"/>
</dbReference>
<reference evidence="4" key="1">
    <citation type="journal article" date="2006" name="PLoS Biol.">
        <title>Macronuclear genome sequence of the ciliate Tetrahymena thermophila, a model eukaryote.</title>
        <authorList>
            <person name="Eisen J.A."/>
            <person name="Coyne R.S."/>
            <person name="Wu M."/>
            <person name="Wu D."/>
            <person name="Thiagarajan M."/>
            <person name="Wortman J.R."/>
            <person name="Badger J.H."/>
            <person name="Ren Q."/>
            <person name="Amedeo P."/>
            <person name="Jones K.M."/>
            <person name="Tallon L.J."/>
            <person name="Delcher A.L."/>
            <person name="Salzberg S.L."/>
            <person name="Silva J.C."/>
            <person name="Haas B.J."/>
            <person name="Majoros W.H."/>
            <person name="Farzad M."/>
            <person name="Carlton J.M."/>
            <person name="Smith R.K. Jr."/>
            <person name="Garg J."/>
            <person name="Pearlman R.E."/>
            <person name="Karrer K.M."/>
            <person name="Sun L."/>
            <person name="Manning G."/>
            <person name="Elde N.C."/>
            <person name="Turkewitz A.P."/>
            <person name="Asai D.J."/>
            <person name="Wilkes D.E."/>
            <person name="Wang Y."/>
            <person name="Cai H."/>
            <person name="Collins K."/>
            <person name="Stewart B.A."/>
            <person name="Lee S.R."/>
            <person name="Wilamowska K."/>
            <person name="Weinberg Z."/>
            <person name="Ruzzo W.L."/>
            <person name="Wloga D."/>
            <person name="Gaertig J."/>
            <person name="Frankel J."/>
            <person name="Tsao C.-C."/>
            <person name="Gorovsky M.A."/>
            <person name="Keeling P.J."/>
            <person name="Waller R.F."/>
            <person name="Patron N.J."/>
            <person name="Cherry J.M."/>
            <person name="Stover N.A."/>
            <person name="Krieger C.J."/>
            <person name="del Toro C."/>
            <person name="Ryder H.F."/>
            <person name="Williamson S.C."/>
            <person name="Barbeau R.A."/>
            <person name="Hamilton E.P."/>
            <person name="Orias E."/>
        </authorList>
    </citation>
    <scope>NUCLEOTIDE SEQUENCE [LARGE SCALE GENOMIC DNA]</scope>
    <source>
        <strain evidence="4">SB210</strain>
    </source>
</reference>
<dbReference type="EMBL" id="GG662694">
    <property type="protein sequence ID" value="EAR96248.2"/>
    <property type="molecule type" value="Genomic_DNA"/>
</dbReference>
<proteinExistence type="predicted"/>